<organism evidence="2 3">
    <name type="scientific">Gossypium laxum</name>
    <dbReference type="NCBI Taxonomy" id="34288"/>
    <lineage>
        <taxon>Eukaryota</taxon>
        <taxon>Viridiplantae</taxon>
        <taxon>Streptophyta</taxon>
        <taxon>Embryophyta</taxon>
        <taxon>Tracheophyta</taxon>
        <taxon>Spermatophyta</taxon>
        <taxon>Magnoliopsida</taxon>
        <taxon>eudicotyledons</taxon>
        <taxon>Gunneridae</taxon>
        <taxon>Pentapetalae</taxon>
        <taxon>rosids</taxon>
        <taxon>malvids</taxon>
        <taxon>Malvales</taxon>
        <taxon>Malvaceae</taxon>
        <taxon>Malvoideae</taxon>
        <taxon>Gossypium</taxon>
    </lineage>
</organism>
<dbReference type="EMBL" id="JABEZV010000011">
    <property type="protein sequence ID" value="MBA0725223.1"/>
    <property type="molecule type" value="Genomic_DNA"/>
</dbReference>
<reference evidence="2 3" key="1">
    <citation type="journal article" date="2019" name="Genome Biol. Evol.">
        <title>Insights into the evolution of the New World diploid cottons (Gossypium, subgenus Houzingenia) based on genome sequencing.</title>
        <authorList>
            <person name="Grover C.E."/>
            <person name="Arick M.A. 2nd"/>
            <person name="Thrash A."/>
            <person name="Conover J.L."/>
            <person name="Sanders W.S."/>
            <person name="Peterson D.G."/>
            <person name="Frelichowski J.E."/>
            <person name="Scheffler J.A."/>
            <person name="Scheffler B.E."/>
            <person name="Wendel J.F."/>
        </authorList>
    </citation>
    <scope>NUCLEOTIDE SEQUENCE [LARGE SCALE GENOMIC DNA]</scope>
    <source>
        <strain evidence="2">4</strain>
        <tissue evidence="2">Leaf</tissue>
    </source>
</reference>
<gene>
    <name evidence="2" type="ORF">Golax_021826</name>
</gene>
<protein>
    <submittedName>
        <fullName evidence="2">Uncharacterized protein</fullName>
    </submittedName>
</protein>
<evidence type="ECO:0000256" key="1">
    <source>
        <dbReference type="SAM" id="MobiDB-lite"/>
    </source>
</evidence>
<keyword evidence="3" id="KW-1185">Reference proteome</keyword>
<dbReference type="Proteomes" id="UP000593574">
    <property type="component" value="Unassembled WGS sequence"/>
</dbReference>
<evidence type="ECO:0000313" key="3">
    <source>
        <dbReference type="Proteomes" id="UP000593574"/>
    </source>
</evidence>
<proteinExistence type="predicted"/>
<name>A0A7J9AMI9_9ROSI</name>
<feature type="region of interest" description="Disordered" evidence="1">
    <location>
        <begin position="15"/>
        <end position="52"/>
    </location>
</feature>
<evidence type="ECO:0000313" key="2">
    <source>
        <dbReference type="EMBL" id="MBA0725223.1"/>
    </source>
</evidence>
<accession>A0A7J9AMI9</accession>
<dbReference type="AlphaFoldDB" id="A0A7J9AMI9"/>
<sequence>MAILNFPSEYYAQLMRGSSSSPSPSPYLDPYPSSGNVHKSFDKGSSSSGGQEKQVFEFEYLDDKVLEELLETEDEKIKKKMMRD</sequence>
<comment type="caution">
    <text evidence="2">The sequence shown here is derived from an EMBL/GenBank/DDBJ whole genome shotgun (WGS) entry which is preliminary data.</text>
</comment>